<evidence type="ECO:0000313" key="1">
    <source>
        <dbReference type="EMBL" id="KIM40707.1"/>
    </source>
</evidence>
<dbReference type="Proteomes" id="UP000053424">
    <property type="component" value="Unassembled WGS sequence"/>
</dbReference>
<name>A0A0C2YI31_HEBCY</name>
<accession>A0A0C2YI31</accession>
<protein>
    <submittedName>
        <fullName evidence="1">Uncharacterized protein</fullName>
    </submittedName>
</protein>
<dbReference type="EMBL" id="KN831782">
    <property type="protein sequence ID" value="KIM40707.1"/>
    <property type="molecule type" value="Genomic_DNA"/>
</dbReference>
<gene>
    <name evidence="1" type="ORF">M413DRAFT_166547</name>
</gene>
<sequence>MSLTFSEQMLPFFTTIALYFSFSSWCDPLHLCACILLLSGTDLLLTMFISASSCYANIDIDNSLLCVGAICRITRACGTCGRILFGFTTSSWIALDFLMFERYFQSSNCFFISLAAPYSIGIIKNIGVRLGQACQPNNKR</sequence>
<proteinExistence type="predicted"/>
<reference evidence="2" key="2">
    <citation type="submission" date="2015-01" db="EMBL/GenBank/DDBJ databases">
        <title>Evolutionary Origins and Diversification of the Mycorrhizal Mutualists.</title>
        <authorList>
            <consortium name="DOE Joint Genome Institute"/>
            <consortium name="Mycorrhizal Genomics Consortium"/>
            <person name="Kohler A."/>
            <person name="Kuo A."/>
            <person name="Nagy L.G."/>
            <person name="Floudas D."/>
            <person name="Copeland A."/>
            <person name="Barry K.W."/>
            <person name="Cichocki N."/>
            <person name="Veneault-Fourrey C."/>
            <person name="LaButti K."/>
            <person name="Lindquist E.A."/>
            <person name="Lipzen A."/>
            <person name="Lundell T."/>
            <person name="Morin E."/>
            <person name="Murat C."/>
            <person name="Riley R."/>
            <person name="Ohm R."/>
            <person name="Sun H."/>
            <person name="Tunlid A."/>
            <person name="Henrissat B."/>
            <person name="Grigoriev I.V."/>
            <person name="Hibbett D.S."/>
            <person name="Martin F."/>
        </authorList>
    </citation>
    <scope>NUCLEOTIDE SEQUENCE [LARGE SCALE GENOMIC DNA]</scope>
    <source>
        <strain evidence="2">h7</strain>
    </source>
</reference>
<keyword evidence="2" id="KW-1185">Reference proteome</keyword>
<dbReference type="AlphaFoldDB" id="A0A0C2YI31"/>
<organism evidence="1 2">
    <name type="scientific">Hebeloma cylindrosporum</name>
    <dbReference type="NCBI Taxonomy" id="76867"/>
    <lineage>
        <taxon>Eukaryota</taxon>
        <taxon>Fungi</taxon>
        <taxon>Dikarya</taxon>
        <taxon>Basidiomycota</taxon>
        <taxon>Agaricomycotina</taxon>
        <taxon>Agaricomycetes</taxon>
        <taxon>Agaricomycetidae</taxon>
        <taxon>Agaricales</taxon>
        <taxon>Agaricineae</taxon>
        <taxon>Hymenogastraceae</taxon>
        <taxon>Hebeloma</taxon>
    </lineage>
</organism>
<reference evidence="1 2" key="1">
    <citation type="submission" date="2014-04" db="EMBL/GenBank/DDBJ databases">
        <authorList>
            <consortium name="DOE Joint Genome Institute"/>
            <person name="Kuo A."/>
            <person name="Gay G."/>
            <person name="Dore J."/>
            <person name="Kohler A."/>
            <person name="Nagy L.G."/>
            <person name="Floudas D."/>
            <person name="Copeland A."/>
            <person name="Barry K.W."/>
            <person name="Cichocki N."/>
            <person name="Veneault-Fourrey C."/>
            <person name="LaButti K."/>
            <person name="Lindquist E.A."/>
            <person name="Lipzen A."/>
            <person name="Lundell T."/>
            <person name="Morin E."/>
            <person name="Murat C."/>
            <person name="Sun H."/>
            <person name="Tunlid A."/>
            <person name="Henrissat B."/>
            <person name="Grigoriev I.V."/>
            <person name="Hibbett D.S."/>
            <person name="Martin F."/>
            <person name="Nordberg H.P."/>
            <person name="Cantor M.N."/>
            <person name="Hua S.X."/>
        </authorList>
    </citation>
    <scope>NUCLEOTIDE SEQUENCE [LARGE SCALE GENOMIC DNA]</scope>
    <source>
        <strain evidence="2">h7</strain>
    </source>
</reference>
<dbReference type="HOGENOM" id="CLU_1835397_0_0_1"/>
<evidence type="ECO:0000313" key="2">
    <source>
        <dbReference type="Proteomes" id="UP000053424"/>
    </source>
</evidence>